<dbReference type="AlphaFoldDB" id="A0A8S4S7J4"/>
<name>A0A8S4S7J4_9NEOP</name>
<dbReference type="Proteomes" id="UP000838756">
    <property type="component" value="Unassembled WGS sequence"/>
</dbReference>
<gene>
    <name evidence="1" type="primary">jg11937</name>
    <name evidence="1" type="ORF">PAEG_LOCUS23090</name>
</gene>
<protein>
    <submittedName>
        <fullName evidence="1">Jg11937 protein</fullName>
    </submittedName>
</protein>
<sequence length="84" mass="9660">MEAERAFQILAVRIRNEVAKRFVHVRGYRPRRDADPYGASWFDGDYTEVCRAIQKSHASELATYMLLDARSPRAVSIKLCKCVV</sequence>
<proteinExistence type="predicted"/>
<accession>A0A8S4S7J4</accession>
<keyword evidence="2" id="KW-1185">Reference proteome</keyword>
<evidence type="ECO:0000313" key="2">
    <source>
        <dbReference type="Proteomes" id="UP000838756"/>
    </source>
</evidence>
<dbReference type="EMBL" id="CAKXAJ010026116">
    <property type="protein sequence ID" value="CAH2257074.1"/>
    <property type="molecule type" value="Genomic_DNA"/>
</dbReference>
<reference evidence="1" key="1">
    <citation type="submission" date="2022-03" db="EMBL/GenBank/DDBJ databases">
        <authorList>
            <person name="Lindestad O."/>
        </authorList>
    </citation>
    <scope>NUCLEOTIDE SEQUENCE</scope>
</reference>
<organism evidence="1 2">
    <name type="scientific">Pararge aegeria aegeria</name>
    <dbReference type="NCBI Taxonomy" id="348720"/>
    <lineage>
        <taxon>Eukaryota</taxon>
        <taxon>Metazoa</taxon>
        <taxon>Ecdysozoa</taxon>
        <taxon>Arthropoda</taxon>
        <taxon>Hexapoda</taxon>
        <taxon>Insecta</taxon>
        <taxon>Pterygota</taxon>
        <taxon>Neoptera</taxon>
        <taxon>Endopterygota</taxon>
        <taxon>Lepidoptera</taxon>
        <taxon>Glossata</taxon>
        <taxon>Ditrysia</taxon>
        <taxon>Papilionoidea</taxon>
        <taxon>Nymphalidae</taxon>
        <taxon>Satyrinae</taxon>
        <taxon>Satyrini</taxon>
        <taxon>Parargina</taxon>
        <taxon>Pararge</taxon>
    </lineage>
</organism>
<evidence type="ECO:0000313" key="1">
    <source>
        <dbReference type="EMBL" id="CAH2257074.1"/>
    </source>
</evidence>
<comment type="caution">
    <text evidence="1">The sequence shown here is derived from an EMBL/GenBank/DDBJ whole genome shotgun (WGS) entry which is preliminary data.</text>
</comment>